<proteinExistence type="predicted"/>
<sequence>MLRVHGPRPGTPRTPSGAPRGAPSPALCRSAVHAGTRRAALLSLLRQAELPVPCCAAPRHAAPCHATPCRAAPCCAVPPRRGGDVPRAGMPCDAPH</sequence>
<reference evidence="2" key="1">
    <citation type="submission" date="2023-10" db="EMBL/GenBank/DDBJ databases">
        <authorList>
            <person name="Chen Y."/>
            <person name="Shah S."/>
            <person name="Dougan E. K."/>
            <person name="Thang M."/>
            <person name="Chan C."/>
        </authorList>
    </citation>
    <scope>NUCLEOTIDE SEQUENCE [LARGE SCALE GENOMIC DNA]</scope>
</reference>
<dbReference type="EMBL" id="CAUYUJ010018281">
    <property type="protein sequence ID" value="CAK0882250.1"/>
    <property type="molecule type" value="Genomic_DNA"/>
</dbReference>
<comment type="caution">
    <text evidence="2">The sequence shown here is derived from an EMBL/GenBank/DDBJ whole genome shotgun (WGS) entry which is preliminary data.</text>
</comment>
<accession>A0ABN9W7T5</accession>
<feature type="region of interest" description="Disordered" evidence="1">
    <location>
        <begin position="1"/>
        <end position="27"/>
    </location>
</feature>
<keyword evidence="3" id="KW-1185">Reference proteome</keyword>
<name>A0ABN9W7T5_9DINO</name>
<evidence type="ECO:0000313" key="2">
    <source>
        <dbReference type="EMBL" id="CAK0882250.1"/>
    </source>
</evidence>
<feature type="compositionally biased region" description="Low complexity" evidence="1">
    <location>
        <begin position="7"/>
        <end position="26"/>
    </location>
</feature>
<evidence type="ECO:0000256" key="1">
    <source>
        <dbReference type="SAM" id="MobiDB-lite"/>
    </source>
</evidence>
<protein>
    <submittedName>
        <fullName evidence="2">Uncharacterized protein</fullName>
    </submittedName>
</protein>
<evidence type="ECO:0000313" key="3">
    <source>
        <dbReference type="Proteomes" id="UP001189429"/>
    </source>
</evidence>
<gene>
    <name evidence="2" type="ORF">PCOR1329_LOCUS64821</name>
</gene>
<organism evidence="2 3">
    <name type="scientific">Prorocentrum cordatum</name>
    <dbReference type="NCBI Taxonomy" id="2364126"/>
    <lineage>
        <taxon>Eukaryota</taxon>
        <taxon>Sar</taxon>
        <taxon>Alveolata</taxon>
        <taxon>Dinophyceae</taxon>
        <taxon>Prorocentrales</taxon>
        <taxon>Prorocentraceae</taxon>
        <taxon>Prorocentrum</taxon>
    </lineage>
</organism>
<dbReference type="Proteomes" id="UP001189429">
    <property type="component" value="Unassembled WGS sequence"/>
</dbReference>